<dbReference type="HOGENOM" id="CLU_060703_1_1_6"/>
<feature type="transmembrane region" description="Helical" evidence="11">
    <location>
        <begin position="157"/>
        <end position="179"/>
    </location>
</feature>
<dbReference type="AlphaFoldDB" id="A0A077FB76"/>
<dbReference type="PROSITE" id="PS51012">
    <property type="entry name" value="ABC_TM2"/>
    <property type="match status" value="1"/>
</dbReference>
<keyword evidence="7" id="KW-0972">Capsule biogenesis/degradation</keyword>
<evidence type="ECO:0000256" key="8">
    <source>
        <dbReference type="ARBA" id="ARBA00022989"/>
    </source>
</evidence>
<dbReference type="KEGG" id="palk:PSAKL28_13900"/>
<dbReference type="GO" id="GO:0043190">
    <property type="term" value="C:ATP-binding cassette (ABC) transporter complex"/>
    <property type="evidence" value="ECO:0007669"/>
    <property type="project" value="InterPro"/>
</dbReference>
<dbReference type="Pfam" id="PF01061">
    <property type="entry name" value="ABC2_membrane"/>
    <property type="match status" value="1"/>
</dbReference>
<keyword evidence="10 11" id="KW-0472">Membrane</keyword>
<protein>
    <recommendedName>
        <fullName evidence="11">Transport permease protein</fullName>
    </recommendedName>
</protein>
<dbReference type="GO" id="GO:0140359">
    <property type="term" value="F:ABC-type transporter activity"/>
    <property type="evidence" value="ECO:0007669"/>
    <property type="project" value="InterPro"/>
</dbReference>
<dbReference type="PANTHER" id="PTHR30413">
    <property type="entry name" value="INNER MEMBRANE TRANSPORT PERMEASE"/>
    <property type="match status" value="1"/>
</dbReference>
<feature type="transmembrane region" description="Helical" evidence="11">
    <location>
        <begin position="186"/>
        <end position="205"/>
    </location>
</feature>
<reference evidence="13 14" key="1">
    <citation type="submission" date="2014-07" db="EMBL/GenBank/DDBJ databases">
        <authorList>
            <person name="Lee K."/>
            <person name="Lim J.Y."/>
            <person name="Hwang I."/>
        </authorList>
    </citation>
    <scope>NUCLEOTIDE SEQUENCE [LARGE SCALE GENOMIC DNA]</scope>
    <source>
        <strain evidence="13 14">KL28</strain>
    </source>
</reference>
<evidence type="ECO:0000256" key="1">
    <source>
        <dbReference type="ARBA" id="ARBA00004651"/>
    </source>
</evidence>
<sequence>MNTGFMLGIRSLTRNRGLIVQMTLRDISMRYKNSFLGGLWIVGQPLIQLMLYGFVFQVVLRSRWGLQTPDGQEVPFGLLLFCGILLHGLLADTMVRAPSLVVSNTSYVKRVIFPLEILPVITVGSTAVGIFIGFVILLAASLYYLGFHGLNILLLPIPIGLLVLLTLGVGWLLSAIGVFFRDLSQITSSLATIMLFTAPICYPAEMVPSEFRWLLNINPLTIPVETVRTLLFSNDPVQWASLGVYAAFALLAAAFGYFVFYRMRAGFADVL</sequence>
<dbReference type="PRINTS" id="PR00164">
    <property type="entry name" value="ABC2TRNSPORT"/>
</dbReference>
<gene>
    <name evidence="13" type="ORF">PSAKL28_13900</name>
</gene>
<dbReference type="InterPro" id="IPR000412">
    <property type="entry name" value="ABC_2_transport"/>
</dbReference>
<dbReference type="InterPro" id="IPR013525">
    <property type="entry name" value="ABC2_TM"/>
</dbReference>
<evidence type="ECO:0000259" key="12">
    <source>
        <dbReference type="PROSITE" id="PS51012"/>
    </source>
</evidence>
<comment type="similarity">
    <text evidence="2 11">Belongs to the ABC-2 integral membrane protein family.</text>
</comment>
<feature type="domain" description="ABC transmembrane type-2" evidence="12">
    <location>
        <begin position="36"/>
        <end position="263"/>
    </location>
</feature>
<evidence type="ECO:0000256" key="9">
    <source>
        <dbReference type="ARBA" id="ARBA00023047"/>
    </source>
</evidence>
<dbReference type="PANTHER" id="PTHR30413:SF10">
    <property type="entry name" value="CAPSULE POLYSACCHARIDE EXPORT INNER-MEMBRANE PROTEIN CTRC"/>
    <property type="match status" value="1"/>
</dbReference>
<keyword evidence="6 11" id="KW-0812">Transmembrane</keyword>
<keyword evidence="3 11" id="KW-0813">Transport</keyword>
<organism evidence="13 14">
    <name type="scientific">Pseudomonas alkylphenolica</name>
    <dbReference type="NCBI Taxonomy" id="237609"/>
    <lineage>
        <taxon>Bacteria</taxon>
        <taxon>Pseudomonadati</taxon>
        <taxon>Pseudomonadota</taxon>
        <taxon>Gammaproteobacteria</taxon>
        <taxon>Pseudomonadales</taxon>
        <taxon>Pseudomonadaceae</taxon>
        <taxon>Pseudomonas</taxon>
    </lineage>
</organism>
<keyword evidence="5" id="KW-0762">Sugar transport</keyword>
<evidence type="ECO:0000256" key="3">
    <source>
        <dbReference type="ARBA" id="ARBA00022448"/>
    </source>
</evidence>
<dbReference type="EMBL" id="CP009048">
    <property type="protein sequence ID" value="AIL60616.1"/>
    <property type="molecule type" value="Genomic_DNA"/>
</dbReference>
<feature type="transmembrane region" description="Helical" evidence="11">
    <location>
        <begin position="116"/>
        <end position="145"/>
    </location>
</feature>
<evidence type="ECO:0000313" key="13">
    <source>
        <dbReference type="EMBL" id="AIL60616.1"/>
    </source>
</evidence>
<keyword evidence="4 11" id="KW-1003">Cell membrane</keyword>
<name>A0A077FB76_9PSED</name>
<evidence type="ECO:0000256" key="6">
    <source>
        <dbReference type="ARBA" id="ARBA00022692"/>
    </source>
</evidence>
<evidence type="ECO:0000256" key="7">
    <source>
        <dbReference type="ARBA" id="ARBA00022903"/>
    </source>
</evidence>
<evidence type="ECO:0000256" key="10">
    <source>
        <dbReference type="ARBA" id="ARBA00023136"/>
    </source>
</evidence>
<feature type="transmembrane region" description="Helical" evidence="11">
    <location>
        <begin position="76"/>
        <end position="95"/>
    </location>
</feature>
<feature type="transmembrane region" description="Helical" evidence="11">
    <location>
        <begin position="35"/>
        <end position="56"/>
    </location>
</feature>
<evidence type="ECO:0000313" key="14">
    <source>
        <dbReference type="Proteomes" id="UP000028931"/>
    </source>
</evidence>
<dbReference type="Proteomes" id="UP000028931">
    <property type="component" value="Chromosome"/>
</dbReference>
<keyword evidence="9" id="KW-0625">Polysaccharide transport</keyword>
<dbReference type="GO" id="GO:0015920">
    <property type="term" value="P:lipopolysaccharide transport"/>
    <property type="evidence" value="ECO:0007669"/>
    <property type="project" value="TreeGrafter"/>
</dbReference>
<evidence type="ECO:0000256" key="4">
    <source>
        <dbReference type="ARBA" id="ARBA00022475"/>
    </source>
</evidence>
<evidence type="ECO:0000256" key="2">
    <source>
        <dbReference type="ARBA" id="ARBA00007783"/>
    </source>
</evidence>
<evidence type="ECO:0000256" key="5">
    <source>
        <dbReference type="ARBA" id="ARBA00022597"/>
    </source>
</evidence>
<evidence type="ECO:0000256" key="11">
    <source>
        <dbReference type="RuleBase" id="RU361157"/>
    </source>
</evidence>
<accession>A0A077FB76</accession>
<dbReference type="GO" id="GO:0015774">
    <property type="term" value="P:polysaccharide transport"/>
    <property type="evidence" value="ECO:0007669"/>
    <property type="project" value="UniProtKB-KW"/>
</dbReference>
<dbReference type="eggNOG" id="COG1682">
    <property type="taxonomic scope" value="Bacteria"/>
</dbReference>
<feature type="transmembrane region" description="Helical" evidence="11">
    <location>
        <begin position="239"/>
        <end position="260"/>
    </location>
</feature>
<keyword evidence="8 11" id="KW-1133">Transmembrane helix</keyword>
<dbReference type="PIRSF" id="PIRSF006648">
    <property type="entry name" value="DrrB"/>
    <property type="match status" value="1"/>
</dbReference>
<proteinExistence type="inferred from homology"/>
<dbReference type="InterPro" id="IPR047817">
    <property type="entry name" value="ABC2_TM_bact-type"/>
</dbReference>
<comment type="subcellular location">
    <subcellularLocation>
        <location evidence="11">Cell inner membrane</location>
        <topology evidence="11">Multi-pass membrane protein</topology>
    </subcellularLocation>
    <subcellularLocation>
        <location evidence="1">Cell membrane</location>
        <topology evidence="1">Multi-pass membrane protein</topology>
    </subcellularLocation>
</comment>